<evidence type="ECO:0000313" key="7">
    <source>
        <dbReference type="Proteomes" id="UP000245712"/>
    </source>
</evidence>
<organism evidence="6 7">
    <name type="scientific">Paraburkholderia unamae</name>
    <dbReference type="NCBI Taxonomy" id="219649"/>
    <lineage>
        <taxon>Bacteria</taxon>
        <taxon>Pseudomonadati</taxon>
        <taxon>Pseudomonadota</taxon>
        <taxon>Betaproteobacteria</taxon>
        <taxon>Burkholderiales</taxon>
        <taxon>Burkholderiaceae</taxon>
        <taxon>Paraburkholderia</taxon>
    </lineage>
</organism>
<accession>A0ABX5K8X3</accession>
<evidence type="ECO:0000313" key="6">
    <source>
        <dbReference type="EMBL" id="PVX61270.1"/>
    </source>
</evidence>
<dbReference type="InterPro" id="IPR010982">
    <property type="entry name" value="Lambda_DNA-bd_dom_sf"/>
</dbReference>
<dbReference type="Gene3D" id="1.10.260.40">
    <property type="entry name" value="lambda repressor-like DNA-binding domains"/>
    <property type="match status" value="1"/>
</dbReference>
<proteinExistence type="predicted"/>
<evidence type="ECO:0000259" key="5">
    <source>
        <dbReference type="Pfam" id="PF00717"/>
    </source>
</evidence>
<dbReference type="CDD" id="cd06462">
    <property type="entry name" value="Peptidase_S24_S26"/>
    <property type="match status" value="1"/>
</dbReference>
<dbReference type="PANTHER" id="PTHR40661">
    <property type="match status" value="1"/>
</dbReference>
<comment type="caution">
    <text evidence="6">The sequence shown here is derived from an EMBL/GenBank/DDBJ whole genome shotgun (WGS) entry which is preliminary data.</text>
</comment>
<dbReference type="Proteomes" id="UP000245712">
    <property type="component" value="Unassembled WGS sequence"/>
</dbReference>
<keyword evidence="3" id="KW-0804">Transcription</keyword>
<keyword evidence="2" id="KW-0238">DNA-binding</keyword>
<dbReference type="PANTHER" id="PTHR40661:SF3">
    <property type="entry name" value="FELS-1 PROPHAGE TRANSCRIPTIONAL REGULATOR"/>
    <property type="match status" value="1"/>
</dbReference>
<dbReference type="SUPFAM" id="SSF51306">
    <property type="entry name" value="LexA/Signal peptidase"/>
    <property type="match status" value="1"/>
</dbReference>
<dbReference type="InterPro" id="IPR036286">
    <property type="entry name" value="LexA/Signal_pep-like_sf"/>
</dbReference>
<keyword evidence="7" id="KW-1185">Reference proteome</keyword>
<dbReference type="EMBL" id="QEOB01000042">
    <property type="protein sequence ID" value="PVX61270.1"/>
    <property type="molecule type" value="Genomic_DNA"/>
</dbReference>
<evidence type="ECO:0000256" key="2">
    <source>
        <dbReference type="ARBA" id="ARBA00023125"/>
    </source>
</evidence>
<feature type="region of interest" description="Disordered" evidence="4">
    <location>
        <begin position="65"/>
        <end position="85"/>
    </location>
</feature>
<evidence type="ECO:0000256" key="1">
    <source>
        <dbReference type="ARBA" id="ARBA00023015"/>
    </source>
</evidence>
<dbReference type="InterPro" id="IPR015927">
    <property type="entry name" value="Peptidase_S24_S26A/B/C"/>
</dbReference>
<name>A0ABX5K8X3_9BURK</name>
<protein>
    <submittedName>
        <fullName evidence="6">Phage repressor protein C with HTH and peptisase S24 domain</fullName>
    </submittedName>
</protein>
<feature type="domain" description="Peptidase S24/S26A/S26B/S26C" evidence="5">
    <location>
        <begin position="125"/>
        <end position="250"/>
    </location>
</feature>
<evidence type="ECO:0000256" key="3">
    <source>
        <dbReference type="ARBA" id="ARBA00023163"/>
    </source>
</evidence>
<keyword evidence="1" id="KW-0805">Transcription regulation</keyword>
<evidence type="ECO:0000256" key="4">
    <source>
        <dbReference type="SAM" id="MobiDB-lite"/>
    </source>
</evidence>
<reference evidence="6 7" key="1">
    <citation type="submission" date="2018-05" db="EMBL/GenBank/DDBJ databases">
        <title>Genomic Encyclopedia of Type Strains, Phase IV (KMG-V): Genome sequencing to study the core and pangenomes of soil and plant-associated prokaryotes.</title>
        <authorList>
            <person name="Whitman W."/>
        </authorList>
    </citation>
    <scope>NUCLEOTIDE SEQUENCE [LARGE SCALE GENOMIC DNA]</scope>
    <source>
        <strain evidence="6 7">SCZa-39</strain>
    </source>
</reference>
<gene>
    <name evidence="6" type="ORF">C7402_14263</name>
</gene>
<dbReference type="Gene3D" id="2.10.109.10">
    <property type="entry name" value="Umud Fragment, subunit A"/>
    <property type="match status" value="1"/>
</dbReference>
<sequence length="256" mass="28094">MVCAGLNPRTDQSALARQVPCKPQVIQYLLDHDKNAKGSKYTIRIADVLKCDPRWLADGLGKAPTQSDLVGDHKTSQSDTSISTPDSDLFGERLLNSSDTLVAGDLPNPTADEFAIVPQLDIAAACGNGRFEDHVVVKGGLAFKKTFLREYGVPEHSARIIYAEGASMYPKIQDGRVVLLNTAQRDPIEGKIFAVCMPDGGLVLKRLVREYYPPAGSTVWIMRSDNPDKTEFPDKMLPPDDRTLIIGRAVWTDNIL</sequence>
<dbReference type="Pfam" id="PF00717">
    <property type="entry name" value="Peptidase_S24"/>
    <property type="match status" value="1"/>
</dbReference>